<dbReference type="WBParaSite" id="ACRNAN_scaffold7431.g18069.t1">
    <property type="protein sequence ID" value="ACRNAN_scaffold7431.g18069.t1"/>
    <property type="gene ID" value="ACRNAN_scaffold7431.g18069"/>
</dbReference>
<proteinExistence type="predicted"/>
<reference evidence="2" key="1">
    <citation type="submission" date="2022-11" db="UniProtKB">
        <authorList>
            <consortium name="WormBaseParasite"/>
        </authorList>
    </citation>
    <scope>IDENTIFICATION</scope>
</reference>
<keyword evidence="1" id="KW-1185">Reference proteome</keyword>
<dbReference type="Proteomes" id="UP000887540">
    <property type="component" value="Unplaced"/>
</dbReference>
<dbReference type="AlphaFoldDB" id="A0A914EDD6"/>
<accession>A0A914EDD6</accession>
<organism evidence="1 2">
    <name type="scientific">Acrobeloides nanus</name>
    <dbReference type="NCBI Taxonomy" id="290746"/>
    <lineage>
        <taxon>Eukaryota</taxon>
        <taxon>Metazoa</taxon>
        <taxon>Ecdysozoa</taxon>
        <taxon>Nematoda</taxon>
        <taxon>Chromadorea</taxon>
        <taxon>Rhabditida</taxon>
        <taxon>Tylenchina</taxon>
        <taxon>Cephalobomorpha</taxon>
        <taxon>Cephaloboidea</taxon>
        <taxon>Cephalobidae</taxon>
        <taxon>Acrobeloides</taxon>
    </lineage>
</organism>
<name>A0A914EDD6_9BILA</name>
<sequence>MSYISSWVTTPVYTDIISKSESSVYNSSSCSAVGSAVVSAILSSLTGPQYAAAGSAYTQLSLQINMVNAAVILKNVCYDNLCPFYAQVQQWNTNNIWNHTQAGADANWFRFMNEFLTFNRTKTIFTRLKVALDQPGYWNPIRSSDIGTWFLLSQYGL</sequence>
<evidence type="ECO:0000313" key="1">
    <source>
        <dbReference type="Proteomes" id="UP000887540"/>
    </source>
</evidence>
<protein>
    <submittedName>
        <fullName evidence="2">Uncharacterized protein</fullName>
    </submittedName>
</protein>
<evidence type="ECO:0000313" key="2">
    <source>
        <dbReference type="WBParaSite" id="ACRNAN_scaffold7431.g18069.t1"/>
    </source>
</evidence>